<dbReference type="GeneTree" id="ENSGT00940000158822"/>
<evidence type="ECO:0000256" key="1">
    <source>
        <dbReference type="ARBA" id="ARBA00004496"/>
    </source>
</evidence>
<dbReference type="SUPFAM" id="SSF90229">
    <property type="entry name" value="CCCH zinc finger"/>
    <property type="match status" value="1"/>
</dbReference>
<evidence type="ECO:0000256" key="9">
    <source>
        <dbReference type="SAM" id="Coils"/>
    </source>
</evidence>
<dbReference type="OrthoDB" id="20534at2759"/>
<dbReference type="AlphaFoldDB" id="A0A8C5QQI0"/>
<feature type="domain" description="C3H1-type" evidence="12">
    <location>
        <begin position="223"/>
        <end position="257"/>
    </location>
</feature>
<keyword evidence="14" id="KW-1185">Reference proteome</keyword>
<feature type="zinc finger region" description="C3H1-type" evidence="8">
    <location>
        <begin position="265"/>
        <end position="293"/>
    </location>
</feature>
<evidence type="ECO:0000313" key="14">
    <source>
        <dbReference type="Proteomes" id="UP000694569"/>
    </source>
</evidence>
<keyword evidence="4 8" id="KW-0479">Metal-binding</keyword>
<evidence type="ECO:0000256" key="3">
    <source>
        <dbReference type="ARBA" id="ARBA00022490"/>
    </source>
</evidence>
<dbReference type="GO" id="GO:0005737">
    <property type="term" value="C:cytoplasm"/>
    <property type="evidence" value="ECO:0007669"/>
    <property type="project" value="UniProtKB-SubCell"/>
</dbReference>
<dbReference type="Pfam" id="PF25427">
    <property type="entry name" value="zf-CCCH_UNK"/>
    <property type="match status" value="1"/>
</dbReference>
<dbReference type="PANTHER" id="PTHR14493:SF37">
    <property type="entry name" value="E3 UBIQUITIN-PROTEIN LIGASE UNKL-RELATED"/>
    <property type="match status" value="1"/>
</dbReference>
<evidence type="ECO:0000313" key="13">
    <source>
        <dbReference type="Ensembl" id="ENSLLEP00000041738.1"/>
    </source>
</evidence>
<feature type="zinc finger region" description="C3H1-type" evidence="8">
    <location>
        <begin position="95"/>
        <end position="125"/>
    </location>
</feature>
<dbReference type="Pfam" id="PF23035">
    <property type="entry name" value="zf-CCCH_UNK-like_4th"/>
    <property type="match status" value="1"/>
</dbReference>
<keyword evidence="3" id="KW-0963">Cytoplasm</keyword>
<dbReference type="InterPro" id="IPR013083">
    <property type="entry name" value="Znf_RING/FYVE/PHD"/>
</dbReference>
<evidence type="ECO:0000256" key="10">
    <source>
        <dbReference type="SAM" id="MobiDB-lite"/>
    </source>
</evidence>
<feature type="compositionally biased region" description="Polar residues" evidence="10">
    <location>
        <begin position="508"/>
        <end position="518"/>
    </location>
</feature>
<keyword evidence="6 8" id="KW-0863">Zinc-finger</keyword>
<reference evidence="13" key="2">
    <citation type="submission" date="2025-09" db="UniProtKB">
        <authorList>
            <consortium name="Ensembl"/>
        </authorList>
    </citation>
    <scope>IDENTIFICATION</scope>
</reference>
<reference evidence="13" key="1">
    <citation type="submission" date="2025-08" db="UniProtKB">
        <authorList>
            <consortium name="Ensembl"/>
        </authorList>
    </citation>
    <scope>IDENTIFICATION</scope>
</reference>
<keyword evidence="5" id="KW-0677">Repeat</keyword>
<dbReference type="InterPro" id="IPR000571">
    <property type="entry name" value="Znf_CCCH"/>
</dbReference>
<feature type="region of interest" description="Disordered" evidence="10">
    <location>
        <begin position="505"/>
        <end position="532"/>
    </location>
</feature>
<dbReference type="InterPro" id="IPR036855">
    <property type="entry name" value="Znf_CCCH_sf"/>
</dbReference>
<dbReference type="PROSITE" id="PS50103">
    <property type="entry name" value="ZF_C3H1"/>
    <property type="match status" value="4"/>
</dbReference>
<accession>A0A8C5QQI0</accession>
<dbReference type="SMART" id="SM00356">
    <property type="entry name" value="ZnF_C3H1"/>
    <property type="match status" value="4"/>
</dbReference>
<proteinExistence type="inferred from homology"/>
<keyword evidence="9" id="KW-0175">Coiled coil</keyword>
<feature type="domain" description="C3H1-type" evidence="12">
    <location>
        <begin position="55"/>
        <end position="84"/>
    </location>
</feature>
<dbReference type="GO" id="GO:0008270">
    <property type="term" value="F:zinc ion binding"/>
    <property type="evidence" value="ECO:0007669"/>
    <property type="project" value="UniProtKB-KW"/>
</dbReference>
<dbReference type="PANTHER" id="PTHR14493">
    <property type="entry name" value="UNKEMPT FAMILY MEMBER"/>
    <property type="match status" value="1"/>
</dbReference>
<name>A0A8C5QQI0_9ANUR</name>
<evidence type="ECO:0000256" key="4">
    <source>
        <dbReference type="ARBA" id="ARBA00022723"/>
    </source>
</evidence>
<organism evidence="13 14">
    <name type="scientific">Leptobrachium leishanense</name>
    <name type="common">Leishan spiny toad</name>
    <dbReference type="NCBI Taxonomy" id="445787"/>
    <lineage>
        <taxon>Eukaryota</taxon>
        <taxon>Metazoa</taxon>
        <taxon>Chordata</taxon>
        <taxon>Craniata</taxon>
        <taxon>Vertebrata</taxon>
        <taxon>Euteleostomi</taxon>
        <taxon>Amphibia</taxon>
        <taxon>Batrachia</taxon>
        <taxon>Anura</taxon>
        <taxon>Pelobatoidea</taxon>
        <taxon>Megophryidae</taxon>
        <taxon>Leptobrachium</taxon>
    </lineage>
</organism>
<evidence type="ECO:0000259" key="11">
    <source>
        <dbReference type="PROSITE" id="PS50089"/>
    </source>
</evidence>
<dbReference type="Proteomes" id="UP000694569">
    <property type="component" value="Unplaced"/>
</dbReference>
<comment type="similarity">
    <text evidence="2">Belongs to the unkempt family.</text>
</comment>
<feature type="domain" description="RING-type" evidence="11">
    <location>
        <begin position="699"/>
        <end position="734"/>
    </location>
</feature>
<feature type="zinc finger region" description="C3H1-type" evidence="8">
    <location>
        <begin position="223"/>
        <end position="257"/>
    </location>
</feature>
<dbReference type="InterPro" id="IPR057295">
    <property type="entry name" value="UNK_Znf_4"/>
</dbReference>
<evidence type="ECO:0000256" key="5">
    <source>
        <dbReference type="ARBA" id="ARBA00022737"/>
    </source>
</evidence>
<evidence type="ECO:0000259" key="12">
    <source>
        <dbReference type="PROSITE" id="PS50103"/>
    </source>
</evidence>
<dbReference type="InterPro" id="IPR057296">
    <property type="entry name" value="UNK_Znf_5"/>
</dbReference>
<evidence type="ECO:0000256" key="6">
    <source>
        <dbReference type="ARBA" id="ARBA00022771"/>
    </source>
</evidence>
<dbReference type="Pfam" id="PF13920">
    <property type="entry name" value="zf-C3HC4_3"/>
    <property type="match status" value="1"/>
</dbReference>
<keyword evidence="7 8" id="KW-0862">Zinc</keyword>
<feature type="coiled-coil region" evidence="9">
    <location>
        <begin position="577"/>
        <end position="653"/>
    </location>
</feature>
<evidence type="ECO:0000256" key="2">
    <source>
        <dbReference type="ARBA" id="ARBA00008808"/>
    </source>
</evidence>
<dbReference type="InterPro" id="IPR040594">
    <property type="entry name" value="UNK_Znf_1"/>
</dbReference>
<dbReference type="Pfam" id="PF23261">
    <property type="entry name" value="zf-CCCH_11"/>
    <property type="match status" value="1"/>
</dbReference>
<feature type="domain" description="C3H1-type" evidence="12">
    <location>
        <begin position="95"/>
        <end position="125"/>
    </location>
</feature>
<feature type="zinc finger region" description="C3H1-type" evidence="8">
    <location>
        <begin position="55"/>
        <end position="84"/>
    </location>
</feature>
<feature type="domain" description="C3H1-type" evidence="12">
    <location>
        <begin position="265"/>
        <end position="293"/>
    </location>
</feature>
<dbReference type="Pfam" id="PF00642">
    <property type="entry name" value="zf-CCCH"/>
    <property type="match status" value="1"/>
</dbReference>
<dbReference type="InterPro" id="IPR045234">
    <property type="entry name" value="Unkempt-like"/>
</dbReference>
<dbReference type="InterPro" id="IPR001841">
    <property type="entry name" value="Znf_RING"/>
</dbReference>
<dbReference type="Gene3D" id="4.10.1000.10">
    <property type="entry name" value="Zinc finger, CCCH-type"/>
    <property type="match status" value="1"/>
</dbReference>
<evidence type="ECO:0000256" key="7">
    <source>
        <dbReference type="ARBA" id="ARBA00022833"/>
    </source>
</evidence>
<dbReference type="Pfam" id="PF18384">
    <property type="entry name" value="zf_CCCH_5"/>
    <property type="match status" value="1"/>
</dbReference>
<protein>
    <submittedName>
        <fullName evidence="13">Unk like zinc finger</fullName>
    </submittedName>
</protein>
<evidence type="ECO:0000256" key="8">
    <source>
        <dbReference type="PROSITE-ProRule" id="PRU00723"/>
    </source>
</evidence>
<dbReference type="Gene3D" id="3.30.40.10">
    <property type="entry name" value="Zinc/RING finger domain, C3HC4 (zinc finger)"/>
    <property type="match status" value="1"/>
</dbReference>
<sequence>MPNFHRYLKEFRTEQCPLFLQHKCTQHRPFTCFHWHFLNQRRRRPMRRRDGTFNYSPDVYCTKYDETTGMCPDGDDCPYLHRTTGDTERKYHLRYYKTGTCIHETDSRGHCVKNGPHCAFAHGPHDLRPPVYDIREIQAQEALQNGQLGSGDGIHDLQPGVLASQAMIEKILGEDPRWQDTNFVLASYKTEQCTKPPRLCRQGYACPHYHNSRDRRRNPRKFKYRSTPCPSVKHGDEWGEPSKCDSGDNCQYCHSRTEQQFHPEIYKSTKCNDMRQTGYCPRGPFCAFAHVERIPSAEEAMNAMMQPGCHLKQAPMHYSSDCIGLSSDWNNSLSCANSIMNNSEQIAKHKCVSMDSNHKMSDQENKPSHLSVFSVVNPLASSITSSITSSLASSIGSDSSSPTALSSVNAKALPFYPASNTVESVIGSALDLHFSNINVSSVDKEFEDAENNGFVLSSQRLLGSSAPVNIPGSLARSSSLHSSSSLSTSPLSSLSQSLSQSFLASSMAPRQQQTAQNTKSEHSVLGTSTSSHNSLGLNGVTGSIWDFVSGSFSPSPSPVFSSGTVPSTNTNSNANELSRVRRELDDAKRKIKRWEDSWQQVKQACDAWQKEAQEAKERAKAAGVDRQLAMRQKEEVEVKLKKLQEEYDLLRRSPQFSLIRKYGDIEKLPLPKLHSLKSQLCSDLETVEGLIYKLRSQKCDVCHEQDRSMVLPPCEHYVVCEQCASSKPVCPYCKTKRMKW</sequence>
<gene>
    <name evidence="13" type="primary">UNKL</name>
</gene>
<dbReference type="PROSITE" id="PS50089">
    <property type="entry name" value="ZF_RING_2"/>
    <property type="match status" value="1"/>
</dbReference>
<comment type="subcellular location">
    <subcellularLocation>
        <location evidence="1">Cytoplasm</location>
    </subcellularLocation>
</comment>
<dbReference type="Ensembl" id="ENSLLET00000043415.1">
    <property type="protein sequence ID" value="ENSLLEP00000041738.1"/>
    <property type="gene ID" value="ENSLLEG00000026423.1"/>
</dbReference>